<feature type="chain" id="PRO_5038818924" description="Secreted protein" evidence="1">
    <location>
        <begin position="21"/>
        <end position="198"/>
    </location>
</feature>
<evidence type="ECO:0008006" key="4">
    <source>
        <dbReference type="Google" id="ProtNLM"/>
    </source>
</evidence>
<gene>
    <name evidence="2" type="ORF">MPRF_40770</name>
</gene>
<accession>A0A7I7U769</accession>
<dbReference type="AlphaFoldDB" id="A0A7I7U769"/>
<dbReference type="EMBL" id="AP022598">
    <property type="protein sequence ID" value="BBY77178.1"/>
    <property type="molecule type" value="Genomic_DNA"/>
</dbReference>
<dbReference type="Proteomes" id="UP000466554">
    <property type="component" value="Chromosome"/>
</dbReference>
<feature type="signal peptide" evidence="1">
    <location>
        <begin position="1"/>
        <end position="20"/>
    </location>
</feature>
<protein>
    <recommendedName>
        <fullName evidence="4">Secreted protein</fullName>
    </recommendedName>
</protein>
<proteinExistence type="predicted"/>
<evidence type="ECO:0000313" key="2">
    <source>
        <dbReference type="EMBL" id="BBY77178.1"/>
    </source>
</evidence>
<dbReference type="PROSITE" id="PS51257">
    <property type="entry name" value="PROKAR_LIPOPROTEIN"/>
    <property type="match status" value="1"/>
</dbReference>
<evidence type="ECO:0000313" key="3">
    <source>
        <dbReference type="Proteomes" id="UP000466554"/>
    </source>
</evidence>
<sequence>MRYVIRMALAGTAVLGAGCAGPTVVNTEDAAPPATNTATAAPATTRATNAHLANAFDFAADVDGQTGYYFTSPSGRWECAIVPRVRAGCQNARPSSLGIDGAPDEVPGPDGEPTAPTAIALDRAAGPRFAAPAPPGFALEPGPARVLPFNRILAAAGFRCNIQEASGISCLSESSGKGFTFSADSYAPVYTDVPADAP</sequence>
<reference evidence="2 3" key="1">
    <citation type="journal article" date="2019" name="Emerg. Microbes Infect.">
        <title>Comprehensive subspecies identification of 175 nontuberculous mycobacteria species based on 7547 genomic profiles.</title>
        <authorList>
            <person name="Matsumoto Y."/>
            <person name="Kinjo T."/>
            <person name="Motooka D."/>
            <person name="Nabeya D."/>
            <person name="Jung N."/>
            <person name="Uechi K."/>
            <person name="Horii T."/>
            <person name="Iida T."/>
            <person name="Fujita J."/>
            <person name="Nakamura S."/>
        </authorList>
    </citation>
    <scope>NUCLEOTIDE SEQUENCE [LARGE SCALE GENOMIC DNA]</scope>
    <source>
        <strain evidence="2 3">JCM 6367</strain>
    </source>
</reference>
<organism evidence="2 3">
    <name type="scientific">Mycolicibacterium parafortuitum</name>
    <name type="common">Mycobacterium parafortuitum</name>
    <dbReference type="NCBI Taxonomy" id="39692"/>
    <lineage>
        <taxon>Bacteria</taxon>
        <taxon>Bacillati</taxon>
        <taxon>Actinomycetota</taxon>
        <taxon>Actinomycetes</taxon>
        <taxon>Mycobacteriales</taxon>
        <taxon>Mycobacteriaceae</taxon>
        <taxon>Mycolicibacterium</taxon>
    </lineage>
</organism>
<name>A0A7I7U769_MYCPF</name>
<evidence type="ECO:0000256" key="1">
    <source>
        <dbReference type="SAM" id="SignalP"/>
    </source>
</evidence>
<keyword evidence="1" id="KW-0732">Signal</keyword>